<keyword evidence="3" id="KW-1185">Reference proteome</keyword>
<dbReference type="InParanoid" id="A0A165BJM1"/>
<gene>
    <name evidence="2" type="ORF">EXIGLDRAFT_732415</name>
</gene>
<feature type="compositionally biased region" description="Low complexity" evidence="1">
    <location>
        <begin position="425"/>
        <end position="438"/>
    </location>
</feature>
<feature type="region of interest" description="Disordered" evidence="1">
    <location>
        <begin position="273"/>
        <end position="438"/>
    </location>
</feature>
<organism evidence="2 3">
    <name type="scientific">Exidia glandulosa HHB12029</name>
    <dbReference type="NCBI Taxonomy" id="1314781"/>
    <lineage>
        <taxon>Eukaryota</taxon>
        <taxon>Fungi</taxon>
        <taxon>Dikarya</taxon>
        <taxon>Basidiomycota</taxon>
        <taxon>Agaricomycotina</taxon>
        <taxon>Agaricomycetes</taxon>
        <taxon>Auriculariales</taxon>
        <taxon>Exidiaceae</taxon>
        <taxon>Exidia</taxon>
    </lineage>
</organism>
<dbReference type="OrthoDB" id="3332343at2759"/>
<feature type="region of interest" description="Disordered" evidence="1">
    <location>
        <begin position="1062"/>
        <end position="1098"/>
    </location>
</feature>
<feature type="compositionally biased region" description="Basic and acidic residues" evidence="1">
    <location>
        <begin position="137"/>
        <end position="152"/>
    </location>
</feature>
<feature type="compositionally biased region" description="Acidic residues" evidence="1">
    <location>
        <begin position="803"/>
        <end position="816"/>
    </location>
</feature>
<evidence type="ECO:0000256" key="1">
    <source>
        <dbReference type="SAM" id="MobiDB-lite"/>
    </source>
</evidence>
<evidence type="ECO:0000313" key="3">
    <source>
        <dbReference type="Proteomes" id="UP000077266"/>
    </source>
</evidence>
<feature type="region of interest" description="Disordered" evidence="1">
    <location>
        <begin position="1"/>
        <end position="61"/>
    </location>
</feature>
<evidence type="ECO:0000313" key="2">
    <source>
        <dbReference type="EMBL" id="KZV80771.1"/>
    </source>
</evidence>
<feature type="region of interest" description="Disordered" evidence="1">
    <location>
        <begin position="988"/>
        <end position="1007"/>
    </location>
</feature>
<name>A0A165BJM1_EXIGL</name>
<reference evidence="2 3" key="1">
    <citation type="journal article" date="2016" name="Mol. Biol. Evol.">
        <title>Comparative Genomics of Early-Diverging Mushroom-Forming Fungi Provides Insights into the Origins of Lignocellulose Decay Capabilities.</title>
        <authorList>
            <person name="Nagy L.G."/>
            <person name="Riley R."/>
            <person name="Tritt A."/>
            <person name="Adam C."/>
            <person name="Daum C."/>
            <person name="Floudas D."/>
            <person name="Sun H."/>
            <person name="Yadav J.S."/>
            <person name="Pangilinan J."/>
            <person name="Larsson K.H."/>
            <person name="Matsuura K."/>
            <person name="Barry K."/>
            <person name="Labutti K."/>
            <person name="Kuo R."/>
            <person name="Ohm R.A."/>
            <person name="Bhattacharya S.S."/>
            <person name="Shirouzu T."/>
            <person name="Yoshinaga Y."/>
            <person name="Martin F.M."/>
            <person name="Grigoriev I.V."/>
            <person name="Hibbett D.S."/>
        </authorList>
    </citation>
    <scope>NUCLEOTIDE SEQUENCE [LARGE SCALE GENOMIC DNA]</scope>
    <source>
        <strain evidence="2 3">HHB12029</strain>
    </source>
</reference>
<protein>
    <submittedName>
        <fullName evidence="2">Uncharacterized protein</fullName>
    </submittedName>
</protein>
<dbReference type="Proteomes" id="UP000077266">
    <property type="component" value="Unassembled WGS sequence"/>
</dbReference>
<dbReference type="EMBL" id="KV426453">
    <property type="protein sequence ID" value="KZV80771.1"/>
    <property type="molecule type" value="Genomic_DNA"/>
</dbReference>
<feature type="compositionally biased region" description="Polar residues" evidence="1">
    <location>
        <begin position="274"/>
        <end position="284"/>
    </location>
</feature>
<feature type="region of interest" description="Disordered" evidence="1">
    <location>
        <begin position="646"/>
        <end position="680"/>
    </location>
</feature>
<accession>A0A165BJM1</accession>
<feature type="region of interest" description="Disordered" evidence="1">
    <location>
        <begin position="78"/>
        <end position="211"/>
    </location>
</feature>
<dbReference type="AlphaFoldDB" id="A0A165BJM1"/>
<feature type="compositionally biased region" description="Basic residues" evidence="1">
    <location>
        <begin position="862"/>
        <end position="873"/>
    </location>
</feature>
<feature type="compositionally biased region" description="Basic and acidic residues" evidence="1">
    <location>
        <begin position="570"/>
        <end position="579"/>
    </location>
</feature>
<feature type="compositionally biased region" description="Polar residues" evidence="1">
    <location>
        <begin position="1"/>
        <end position="21"/>
    </location>
</feature>
<feature type="region of interest" description="Disordered" evidence="1">
    <location>
        <begin position="771"/>
        <end position="911"/>
    </location>
</feature>
<feature type="compositionally biased region" description="Polar residues" evidence="1">
    <location>
        <begin position="110"/>
        <end position="122"/>
    </location>
</feature>
<feature type="region of interest" description="Disordered" evidence="1">
    <location>
        <begin position="223"/>
        <end position="244"/>
    </location>
</feature>
<proteinExistence type="predicted"/>
<sequence length="1098" mass="114768">MSRDFGTQSVPALPMASSSISRARVPPAIHTARDTSPFGRAHTPNTSRSHAKRPSTAGAFPARVCVRHSVAEMLTTRLPGGAESANAYGQPPPSSAMLRTFEHDAAGRSRTPSPGPQHSTSMGMLETGLRKLMGSGKKKDKDAKERSRERFPQRPVETFNPTASAPSVMTIGPPRRRREHSPSALGRSQLPPPTSAAMAGSPPPFVTTHRAQTPPHGVTSFGMHRAGTPPHTVTSFAPHRTGTPPHNVTSFTPPHTAPSFAGTFHYQLPGAHSHLQSQHATSVPRSADPASHTQSFGQHQQRPDHASHTHAHPPIPRSADPNGSFARHQEQHAPPLPRSADPGSSKLSFSELVRTDPFAVAAQHKQSGAPMPRNGQAPSAISTSSSSSTSKRKDAGKGKAPAFVPGAGPGASTSKTPMPEPPPVAKTAKPVTTPKTAPVPARVKPMGVFSAFAATGPISMPLGGFPTSSTNVHHRQQRSITDNARAQAQLQAESSTVAPVHAHVLRTRGSESSLHDRAHPLAVSRTSSREGIARVAPVPVSVIVDMKPKPLPPVPASPMPSKSERVIEITRGRSSEERPVVGGKGKTPIRSPLPLPSTTSPRPAFALPTHMHAADTLLSPLTGGPQSSVAGPLSSVLGTPLSALGLGENESPLGPPPSLAEGIEVSPGGSKPQPVRPAVKSIWAPDGEEVVGRRRASSLDSPRVRMTPAQTRFYDPPAAFRVPTSAVSPVLEISDAERFKRPMPSPHKRSFTVDMRASAHGLAHPVMMPPLPSRGLSIDTAFGQSKPKPQPAQVPTILRPSTPDEEEEGDGDDEEVTPLSSAALSPNPSPAVVMNATRTHVPSPIAAALSEESERESAGARVARKGTGTKKRRPTLDHPSQGQCDANDAQRPTLQVDGAAAGKKKRPKTRTVTTLWTELWHDVHAGASYSPPPMPDPLPTTDDASAMPTITRQASAPAAPRRNSTLSTLSSAVSLSAFPDVPPVPAIPPHMLPASHPHSHSHPQAHAHALPLSQSNLAHLAPPQSSLPTLDFGSPLSVSFGDSPRSFSGFDTLSSSSGAFLSSPASALSGYGSASPSLSSAAGSPASRGSGKSITETS</sequence>
<feature type="compositionally biased region" description="Low complexity" evidence="1">
    <location>
        <begin position="588"/>
        <end position="603"/>
    </location>
</feature>
<feature type="compositionally biased region" description="Polar residues" evidence="1">
    <location>
        <begin position="291"/>
        <end position="300"/>
    </location>
</feature>
<feature type="region of interest" description="Disordered" evidence="1">
    <location>
        <begin position="570"/>
        <end position="605"/>
    </location>
</feature>